<dbReference type="NCBIfam" id="TIGR04019">
    <property type="entry name" value="B_thiol_YtxJ"/>
    <property type="match status" value="1"/>
</dbReference>
<name>A0A428N5R8_9BACI</name>
<evidence type="ECO:0000313" key="2">
    <source>
        <dbReference type="Proteomes" id="UP000275076"/>
    </source>
</evidence>
<keyword evidence="2" id="KW-1185">Reference proteome</keyword>
<dbReference type="Pfam" id="PF11009">
    <property type="entry name" value="BrxC"/>
    <property type="match status" value="1"/>
</dbReference>
<accession>A0A428N5R8</accession>
<dbReference type="Proteomes" id="UP000275076">
    <property type="component" value="Unassembled WGS sequence"/>
</dbReference>
<sequence length="113" mass="12951">MQELRDNDDWQRVLKLSESKPVIILKHSTTCPISAGAWEEFHNFADDNSSKESDFFFIKVIESRSLSNQIAEDLNIKHESPQAIFIQDKSSVWNTSHSSITNEQLTENLKATL</sequence>
<evidence type="ECO:0000313" key="1">
    <source>
        <dbReference type="EMBL" id="RSL33696.1"/>
    </source>
</evidence>
<reference evidence="1 2" key="1">
    <citation type="submission" date="2018-10" db="EMBL/GenBank/DDBJ databases">
        <title>Draft genome sequence of Bacillus salarius IM0101, isolated from a hypersaline soil in Inner Mongolia, China.</title>
        <authorList>
            <person name="Yamprayoonswat W."/>
            <person name="Boonvisut S."/>
            <person name="Jumpathong W."/>
            <person name="Sittihan S."/>
            <person name="Ruangsuj P."/>
            <person name="Wanthongcharoen S."/>
            <person name="Thongpramul N."/>
            <person name="Pimmason S."/>
            <person name="Yu B."/>
            <person name="Yasawong M."/>
        </authorList>
    </citation>
    <scope>NUCLEOTIDE SEQUENCE [LARGE SCALE GENOMIC DNA]</scope>
    <source>
        <strain evidence="1 2">IM0101</strain>
    </source>
</reference>
<dbReference type="Gene3D" id="3.40.30.10">
    <property type="entry name" value="Glutaredoxin"/>
    <property type="match status" value="1"/>
</dbReference>
<protein>
    <submittedName>
        <fullName evidence="1">Bacillithiol system redox-active protein YtxJ</fullName>
    </submittedName>
</protein>
<proteinExistence type="predicted"/>
<dbReference type="EMBL" id="RBVX01000006">
    <property type="protein sequence ID" value="RSL33696.1"/>
    <property type="molecule type" value="Genomic_DNA"/>
</dbReference>
<comment type="caution">
    <text evidence="1">The sequence shown here is derived from an EMBL/GenBank/DDBJ whole genome shotgun (WGS) entry which is preliminary data.</text>
</comment>
<dbReference type="RefSeq" id="WP_125555380.1">
    <property type="nucleotide sequence ID" value="NZ_RBVX01000006.1"/>
</dbReference>
<dbReference type="OrthoDB" id="677051at2"/>
<dbReference type="SUPFAM" id="SSF52833">
    <property type="entry name" value="Thioredoxin-like"/>
    <property type="match status" value="1"/>
</dbReference>
<gene>
    <name evidence="1" type="primary">ytxJ</name>
    <name evidence="1" type="ORF">D7Z54_08340</name>
</gene>
<dbReference type="AlphaFoldDB" id="A0A428N5R8"/>
<dbReference type="InterPro" id="IPR022551">
    <property type="entry name" value="BrxC"/>
</dbReference>
<dbReference type="InterPro" id="IPR036249">
    <property type="entry name" value="Thioredoxin-like_sf"/>
</dbReference>
<organism evidence="1 2">
    <name type="scientific">Salibacterium salarium</name>
    <dbReference type="NCBI Taxonomy" id="284579"/>
    <lineage>
        <taxon>Bacteria</taxon>
        <taxon>Bacillati</taxon>
        <taxon>Bacillota</taxon>
        <taxon>Bacilli</taxon>
        <taxon>Bacillales</taxon>
        <taxon>Bacillaceae</taxon>
    </lineage>
</organism>